<keyword evidence="1" id="KW-0472">Membrane</keyword>
<evidence type="ECO:0000313" key="4">
    <source>
        <dbReference type="Proteomes" id="UP001600165"/>
    </source>
</evidence>
<dbReference type="NCBIfam" id="NF041216">
    <property type="entry name" value="CU044_2847_fam"/>
    <property type="match status" value="1"/>
</dbReference>
<dbReference type="Proteomes" id="UP001600165">
    <property type="component" value="Unassembled WGS sequence"/>
</dbReference>
<reference evidence="3 4" key="1">
    <citation type="submission" date="2024-10" db="EMBL/GenBank/DDBJ databases">
        <authorList>
            <person name="Ratan Roy A."/>
            <person name="Morales Sandoval P.H."/>
            <person name="De Los Santos Villalobos S."/>
            <person name="Chakraborty S."/>
            <person name="Mukherjee J."/>
        </authorList>
    </citation>
    <scope>NUCLEOTIDE SEQUENCE [LARGE SCALE GENOMIC DNA]</scope>
    <source>
        <strain evidence="3 4">S1</strain>
    </source>
</reference>
<dbReference type="EMBL" id="JBHZOL010000109">
    <property type="protein sequence ID" value="MFE4108385.1"/>
    <property type="molecule type" value="Genomic_DNA"/>
</dbReference>
<comment type="caution">
    <text evidence="3">The sequence shown here is derived from an EMBL/GenBank/DDBJ whole genome shotgun (WGS) entry which is preliminary data.</text>
</comment>
<evidence type="ECO:0000259" key="2">
    <source>
        <dbReference type="Pfam" id="PF19493"/>
    </source>
</evidence>
<feature type="domain" description="Trypsin-co-occurring" evidence="2">
    <location>
        <begin position="79"/>
        <end position="176"/>
    </location>
</feature>
<feature type="transmembrane region" description="Helical" evidence="1">
    <location>
        <begin position="37"/>
        <end position="53"/>
    </location>
</feature>
<proteinExistence type="predicted"/>
<keyword evidence="1" id="KW-1133">Transmembrane helix</keyword>
<keyword evidence="4" id="KW-1185">Reference proteome</keyword>
<dbReference type="InterPro" id="IPR045794">
    <property type="entry name" value="Trypco1"/>
</dbReference>
<evidence type="ECO:0000256" key="1">
    <source>
        <dbReference type="SAM" id="Phobius"/>
    </source>
</evidence>
<accession>A0ABW6ILD8</accession>
<keyword evidence="1" id="KW-0812">Transmembrane</keyword>
<dbReference type="RefSeq" id="WP_377968016.1">
    <property type="nucleotide sequence ID" value="NZ_JBHZOL010000109.1"/>
</dbReference>
<evidence type="ECO:0000313" key="3">
    <source>
        <dbReference type="EMBL" id="MFE4108385.1"/>
    </source>
</evidence>
<sequence>MNSFITAIGFCKSGDRCSGCSRLTAIFDSNDSNFAGFWYWLALVAIIGLRVLSRWKHVRVFTVCLSAMKNDRVLAEFLLEDGTAVWVEVPQPLDEDAVEEVSVLDETLYKTEKTIESALGKIPSIASAVMSSLKAGLTTPADEVEVKFGLDLSVESGVILSTVGGSVNFEVTLKWQGK</sequence>
<name>A0ABW6ILD8_9CYAN</name>
<dbReference type="Pfam" id="PF19493">
    <property type="entry name" value="Trypco1"/>
    <property type="match status" value="1"/>
</dbReference>
<protein>
    <submittedName>
        <fullName evidence="3">CU044_2847 family protein</fullName>
    </submittedName>
</protein>
<gene>
    <name evidence="3" type="ORF">ACFVKH_19050</name>
</gene>
<organism evidence="3 4">
    <name type="scientific">Almyronema epifaneia S1</name>
    <dbReference type="NCBI Taxonomy" id="2991925"/>
    <lineage>
        <taxon>Bacteria</taxon>
        <taxon>Bacillati</taxon>
        <taxon>Cyanobacteriota</taxon>
        <taxon>Cyanophyceae</taxon>
        <taxon>Nodosilineales</taxon>
        <taxon>Nodosilineaceae</taxon>
        <taxon>Almyronema</taxon>
        <taxon>Almyronema epifaneia</taxon>
    </lineage>
</organism>